<evidence type="ECO:0000256" key="2">
    <source>
        <dbReference type="ARBA" id="ARBA00022468"/>
    </source>
</evidence>
<dbReference type="InterPro" id="IPR051282">
    <property type="entry name" value="Arf-GAP_GTPase_ANK_PH"/>
</dbReference>
<reference evidence="11" key="1">
    <citation type="submission" date="2020-06" db="EMBL/GenBank/DDBJ databases">
        <title>Draft genome of Bugula neritina, a colonial animal packing powerful symbionts and potential medicines.</title>
        <authorList>
            <person name="Rayko M."/>
        </authorList>
    </citation>
    <scope>NUCLEOTIDE SEQUENCE [LARGE SCALE GENOMIC DNA]</scope>
    <source>
        <strain evidence="11">Kwan_BN1</strain>
    </source>
</reference>
<dbReference type="PRINTS" id="PR00405">
    <property type="entry name" value="REVINTRACTNG"/>
</dbReference>
<evidence type="ECO:0000256" key="8">
    <source>
        <dbReference type="PROSITE-ProRule" id="PRU00288"/>
    </source>
</evidence>
<evidence type="ECO:0000313" key="12">
    <source>
        <dbReference type="Proteomes" id="UP000593567"/>
    </source>
</evidence>
<evidence type="ECO:0000256" key="4">
    <source>
        <dbReference type="ARBA" id="ARBA00022771"/>
    </source>
</evidence>
<evidence type="ECO:0000256" key="5">
    <source>
        <dbReference type="ARBA" id="ARBA00022833"/>
    </source>
</evidence>
<dbReference type="PROSITE" id="PS50088">
    <property type="entry name" value="ANK_REPEAT"/>
    <property type="match status" value="1"/>
</dbReference>
<proteinExistence type="inferred from homology"/>
<dbReference type="Pfam" id="PF01412">
    <property type="entry name" value="ArfGap"/>
    <property type="match status" value="1"/>
</dbReference>
<evidence type="ECO:0000256" key="1">
    <source>
        <dbReference type="ARBA" id="ARBA00005430"/>
    </source>
</evidence>
<dbReference type="InterPro" id="IPR001164">
    <property type="entry name" value="ArfGAP_dom"/>
</dbReference>
<keyword evidence="3" id="KW-0479">Metal-binding</keyword>
<evidence type="ECO:0000256" key="7">
    <source>
        <dbReference type="PROSITE-ProRule" id="PRU00023"/>
    </source>
</evidence>
<dbReference type="SUPFAM" id="SSF57863">
    <property type="entry name" value="ArfGap/RecO-like zinc finger"/>
    <property type="match status" value="1"/>
</dbReference>
<feature type="region of interest" description="Disordered" evidence="9">
    <location>
        <begin position="295"/>
        <end position="315"/>
    </location>
</feature>
<dbReference type="SMART" id="SM00248">
    <property type="entry name" value="ANK"/>
    <property type="match status" value="2"/>
</dbReference>
<dbReference type="SUPFAM" id="SSF48403">
    <property type="entry name" value="Ankyrin repeat"/>
    <property type="match status" value="1"/>
</dbReference>
<organism evidence="11 12">
    <name type="scientific">Bugula neritina</name>
    <name type="common">Brown bryozoan</name>
    <name type="synonym">Sertularia neritina</name>
    <dbReference type="NCBI Taxonomy" id="10212"/>
    <lineage>
        <taxon>Eukaryota</taxon>
        <taxon>Metazoa</taxon>
        <taxon>Spiralia</taxon>
        <taxon>Lophotrochozoa</taxon>
        <taxon>Bryozoa</taxon>
        <taxon>Gymnolaemata</taxon>
        <taxon>Cheilostomatida</taxon>
        <taxon>Flustrina</taxon>
        <taxon>Buguloidea</taxon>
        <taxon>Bugulidae</taxon>
        <taxon>Bugula</taxon>
    </lineage>
</organism>
<comment type="caution">
    <text evidence="11">The sequence shown here is derived from an EMBL/GenBank/DDBJ whole genome shotgun (WGS) entry which is preliminary data.</text>
</comment>
<evidence type="ECO:0000259" key="10">
    <source>
        <dbReference type="PROSITE" id="PS50115"/>
    </source>
</evidence>
<dbReference type="GO" id="GO:0003924">
    <property type="term" value="F:GTPase activity"/>
    <property type="evidence" value="ECO:0007669"/>
    <property type="project" value="TreeGrafter"/>
</dbReference>
<dbReference type="GO" id="GO:0008270">
    <property type="term" value="F:zinc ion binding"/>
    <property type="evidence" value="ECO:0007669"/>
    <property type="project" value="UniProtKB-KW"/>
</dbReference>
<dbReference type="CDD" id="cd08836">
    <property type="entry name" value="ArfGap_AGAP"/>
    <property type="match status" value="1"/>
</dbReference>
<comment type="similarity">
    <text evidence="1">Belongs to the centaurin gamma-like family.</text>
</comment>
<name>A0A7J7K2P4_BUGNE</name>
<evidence type="ECO:0000313" key="11">
    <source>
        <dbReference type="EMBL" id="KAF6032912.1"/>
    </source>
</evidence>
<dbReference type="AlphaFoldDB" id="A0A7J7K2P4"/>
<dbReference type="GO" id="GO:0005096">
    <property type="term" value="F:GTPase activator activity"/>
    <property type="evidence" value="ECO:0007669"/>
    <property type="project" value="UniProtKB-KW"/>
</dbReference>
<dbReference type="FunFam" id="1.10.220.150:FF:000001">
    <property type="entry name" value="Arf-GAP with GTPase, ANK repeat and PH domain-containing protein 1"/>
    <property type="match status" value="1"/>
</dbReference>
<feature type="domain" description="Arf-GAP" evidence="10">
    <location>
        <begin position="64"/>
        <end position="184"/>
    </location>
</feature>
<dbReference type="Pfam" id="PF12796">
    <property type="entry name" value="Ank_2"/>
    <property type="match status" value="1"/>
</dbReference>
<dbReference type="EMBL" id="VXIV02001467">
    <property type="protein sequence ID" value="KAF6032912.1"/>
    <property type="molecule type" value="Genomic_DNA"/>
</dbReference>
<dbReference type="PANTHER" id="PTHR45819:SF5">
    <property type="entry name" value="CENTAURIN-GAMMA-1A"/>
    <property type="match status" value="1"/>
</dbReference>
<dbReference type="Gene3D" id="1.25.40.20">
    <property type="entry name" value="Ankyrin repeat-containing domain"/>
    <property type="match status" value="1"/>
</dbReference>
<dbReference type="OrthoDB" id="6136903at2759"/>
<gene>
    <name evidence="11" type="ORF">EB796_008774</name>
</gene>
<dbReference type="PANTHER" id="PTHR45819">
    <property type="entry name" value="CENTAURIN-GAMMA-1A"/>
    <property type="match status" value="1"/>
</dbReference>
<evidence type="ECO:0000256" key="6">
    <source>
        <dbReference type="ARBA" id="ARBA00023043"/>
    </source>
</evidence>
<feature type="repeat" description="ANK" evidence="7">
    <location>
        <begin position="223"/>
        <end position="255"/>
    </location>
</feature>
<keyword evidence="4 8" id="KW-0863">Zinc-finger</keyword>
<dbReference type="Proteomes" id="UP000593567">
    <property type="component" value="Unassembled WGS sequence"/>
</dbReference>
<sequence length="315" mass="35341">MAMNSRLSPLTINNGSLKLKLKRQSVCYHSCYEQIERDIWVSSIEKQIFSSLQANDTRKTSQDPNAVQAIKNMPGNNVCSDCGTPNPAWASLNLGSLICMECSGIHRHLGTHHSRVRSLELDEWPPDLTAVMLAIGNQRSNGIWEAKAARSQKPTPNSSREEKEAWIRAKYEQKEYLADRPHRNVPLNHLLIDAIARQEISQVILLLASSTPEDVNSAYSKSDRRTPLHIAAQQGNAIFLQLLLWYGADVRKLDLEGRSALWYAKKVGSKDCAFILQSNGCADVSTLPRLRRGSLRTEPVPLDKHKDRTSLNSLH</sequence>
<dbReference type="InterPro" id="IPR038508">
    <property type="entry name" value="ArfGAP_dom_sf"/>
</dbReference>
<dbReference type="InterPro" id="IPR036770">
    <property type="entry name" value="Ankyrin_rpt-contain_sf"/>
</dbReference>
<keyword evidence="12" id="KW-1185">Reference proteome</keyword>
<accession>A0A7J7K2P4</accession>
<keyword evidence="5" id="KW-0862">Zinc</keyword>
<protein>
    <submittedName>
        <fullName evidence="11">AGAP1</fullName>
    </submittedName>
</protein>
<dbReference type="Gene3D" id="1.10.220.150">
    <property type="entry name" value="Arf GTPase activating protein"/>
    <property type="match status" value="1"/>
</dbReference>
<dbReference type="PROSITE" id="PS50297">
    <property type="entry name" value="ANK_REP_REGION"/>
    <property type="match status" value="1"/>
</dbReference>
<dbReference type="InterPro" id="IPR037278">
    <property type="entry name" value="ARFGAP/RecO"/>
</dbReference>
<keyword evidence="2" id="KW-0343">GTPase activation</keyword>
<dbReference type="SMART" id="SM00105">
    <property type="entry name" value="ArfGap"/>
    <property type="match status" value="1"/>
</dbReference>
<evidence type="ECO:0000256" key="9">
    <source>
        <dbReference type="SAM" id="MobiDB-lite"/>
    </source>
</evidence>
<dbReference type="PROSITE" id="PS50115">
    <property type="entry name" value="ARFGAP"/>
    <property type="match status" value="1"/>
</dbReference>
<keyword evidence="6 7" id="KW-0040">ANK repeat</keyword>
<dbReference type="InterPro" id="IPR002110">
    <property type="entry name" value="Ankyrin_rpt"/>
</dbReference>
<evidence type="ECO:0000256" key="3">
    <source>
        <dbReference type="ARBA" id="ARBA00022723"/>
    </source>
</evidence>